<evidence type="ECO:0000313" key="1">
    <source>
        <dbReference type="EMBL" id="KKP55338.1"/>
    </source>
</evidence>
<dbReference type="Proteomes" id="UP000034488">
    <property type="component" value="Unassembled WGS sequence"/>
</dbReference>
<dbReference type="EMBL" id="LBPI01000002">
    <property type="protein sequence ID" value="KKP55338.1"/>
    <property type="molecule type" value="Genomic_DNA"/>
</dbReference>
<proteinExistence type="predicted"/>
<reference evidence="1 2" key="1">
    <citation type="journal article" date="2015" name="Nature">
        <title>rRNA introns, odd ribosomes, and small enigmatic genomes across a large radiation of phyla.</title>
        <authorList>
            <person name="Brown C.T."/>
            <person name="Hug L.A."/>
            <person name="Thomas B.C."/>
            <person name="Sharon I."/>
            <person name="Castelle C.J."/>
            <person name="Singh A."/>
            <person name="Wilkins M.J."/>
            <person name="Williams K.H."/>
            <person name="Banfield J.F."/>
        </authorList>
    </citation>
    <scope>NUCLEOTIDE SEQUENCE [LARGE SCALE GENOMIC DNA]</scope>
</reference>
<protein>
    <submittedName>
        <fullName evidence="1">Uncharacterized protein</fullName>
    </submittedName>
</protein>
<evidence type="ECO:0000313" key="2">
    <source>
        <dbReference type="Proteomes" id="UP000034488"/>
    </source>
</evidence>
<dbReference type="AlphaFoldDB" id="A0A0G0AFH5"/>
<comment type="caution">
    <text evidence="1">The sequence shown here is derived from an EMBL/GenBank/DDBJ whole genome shotgun (WGS) entry which is preliminary data.</text>
</comment>
<name>A0A0G0AFH5_9BACT</name>
<gene>
    <name evidence="1" type="ORF">UR47_C0002G0055</name>
</gene>
<sequence>MKYSVMKLPIGDGKIGDYNTYYFTIKSTQDRISKDFVLTISDSVSAIWDYQLFSIDEFAPLYINTILNQDPERSSARFDTYSEYYQFDYPNAIKLLRETVQGIEGGDSERRKLYIKVVNDLLESVHRIDSRFSLYDGQEELITRVNFDLQGIAFASRADLISFSVSLWLLFETWTYKDFNEGRIDKSISSSEEVQTLKEIQKFFRKTFESNKEACSGIDILRALYDYRQSRAHRKSRGYNTKVREALGLKEEEAKNAEEVLLEAITILNSVASALDAITGIK</sequence>
<accession>A0A0G0AFH5</accession>
<organism evidence="1 2">
    <name type="scientific">candidate division WS6 bacterium GW2011_GWB1_33_6</name>
    <dbReference type="NCBI Taxonomy" id="1619088"/>
    <lineage>
        <taxon>Bacteria</taxon>
        <taxon>Candidatus Dojkabacteria</taxon>
    </lineage>
</organism>